<dbReference type="Gene3D" id="3.30.70.1060">
    <property type="entry name" value="Dimeric alpha+beta barrel"/>
    <property type="match status" value="1"/>
</dbReference>
<reference evidence="1 2" key="1">
    <citation type="submission" date="2017-04" db="EMBL/GenBank/DDBJ databases">
        <authorList>
            <person name="Afonso C.L."/>
            <person name="Miller P.J."/>
            <person name="Scott M.A."/>
            <person name="Spackman E."/>
            <person name="Goraichik I."/>
            <person name="Dimitrov K.M."/>
            <person name="Suarez D.L."/>
            <person name="Swayne D.E."/>
        </authorList>
    </citation>
    <scope>NUCLEOTIDE SEQUENCE [LARGE SCALE GENOMIC DNA]</scope>
</reference>
<dbReference type="PANTHER" id="PTHR33606:SF3">
    <property type="entry name" value="PROTEIN YCII"/>
    <property type="match status" value="1"/>
</dbReference>
<dbReference type="SUPFAM" id="SSF54909">
    <property type="entry name" value="Dimeric alpha+beta barrel"/>
    <property type="match status" value="1"/>
</dbReference>
<dbReference type="Proteomes" id="UP000196158">
    <property type="component" value="Unassembled WGS sequence"/>
</dbReference>
<keyword evidence="2" id="KW-1185">Reference proteome</keyword>
<dbReference type="OrthoDB" id="5519740at2759"/>
<gene>
    <name evidence="1" type="ORF">KASA_0G00011G</name>
</gene>
<evidence type="ECO:0000313" key="1">
    <source>
        <dbReference type="EMBL" id="SMN22421.1"/>
    </source>
</evidence>
<dbReference type="EMBL" id="FXLY01000012">
    <property type="protein sequence ID" value="SMN22421.1"/>
    <property type="molecule type" value="Genomic_DNA"/>
</dbReference>
<dbReference type="InterPro" id="IPR011008">
    <property type="entry name" value="Dimeric_a/b-barrel"/>
</dbReference>
<evidence type="ECO:0008006" key="3">
    <source>
        <dbReference type="Google" id="ProtNLM"/>
    </source>
</evidence>
<proteinExistence type="predicted"/>
<accession>A0A1X7R9Y7</accession>
<protein>
    <recommendedName>
        <fullName evidence="3">YCII-related domain-containing protein</fullName>
    </recommendedName>
</protein>
<name>A0A1X7R9Y7_9SACH</name>
<dbReference type="InterPro" id="IPR051807">
    <property type="entry name" value="Sec-metab_biosynth-assoc"/>
</dbReference>
<organism evidence="1 2">
    <name type="scientific">Maudiozyma saulgeensis</name>
    <dbReference type="NCBI Taxonomy" id="1789683"/>
    <lineage>
        <taxon>Eukaryota</taxon>
        <taxon>Fungi</taxon>
        <taxon>Dikarya</taxon>
        <taxon>Ascomycota</taxon>
        <taxon>Saccharomycotina</taxon>
        <taxon>Saccharomycetes</taxon>
        <taxon>Saccharomycetales</taxon>
        <taxon>Saccharomycetaceae</taxon>
        <taxon>Maudiozyma</taxon>
    </lineage>
</organism>
<dbReference type="AlphaFoldDB" id="A0A1X7R9Y7"/>
<evidence type="ECO:0000313" key="2">
    <source>
        <dbReference type="Proteomes" id="UP000196158"/>
    </source>
</evidence>
<dbReference type="PANTHER" id="PTHR33606">
    <property type="entry name" value="PROTEIN YCII"/>
    <property type="match status" value="1"/>
</dbReference>
<sequence length="106" mass="11804">MGELSDWSVIVYDKPGVDRTEAYDKHVKALPAIIDLGLVVFGGQINDDSHPRKPIGSSLTVRAETREDAIGLLKQDVFYKEGVWDVDNAIIHHFNCVFIEGQPLRG</sequence>